<feature type="transmembrane region" description="Helical" evidence="2">
    <location>
        <begin position="539"/>
        <end position="564"/>
    </location>
</feature>
<feature type="transmembrane region" description="Helical" evidence="2">
    <location>
        <begin position="623"/>
        <end position="642"/>
    </location>
</feature>
<comment type="caution">
    <text evidence="3">The sequence shown here is derived from an EMBL/GenBank/DDBJ whole genome shotgun (WGS) entry which is preliminary data.</text>
</comment>
<dbReference type="InterPro" id="IPR021840">
    <property type="entry name" value="DUF3433"/>
</dbReference>
<organism evidence="3 4">
    <name type="scientific">Colletotrichum kahawae</name>
    <name type="common">Coffee berry disease fungus</name>
    <dbReference type="NCBI Taxonomy" id="34407"/>
    <lineage>
        <taxon>Eukaryota</taxon>
        <taxon>Fungi</taxon>
        <taxon>Dikarya</taxon>
        <taxon>Ascomycota</taxon>
        <taxon>Pezizomycotina</taxon>
        <taxon>Sordariomycetes</taxon>
        <taxon>Hypocreomycetidae</taxon>
        <taxon>Glomerellales</taxon>
        <taxon>Glomerellaceae</taxon>
        <taxon>Colletotrichum</taxon>
        <taxon>Colletotrichum gloeosporioides species complex</taxon>
    </lineage>
</organism>
<feature type="transmembrane region" description="Helical" evidence="2">
    <location>
        <begin position="1102"/>
        <end position="1124"/>
    </location>
</feature>
<feature type="region of interest" description="Disordered" evidence="1">
    <location>
        <begin position="40"/>
        <end position="62"/>
    </location>
</feature>
<feature type="transmembrane region" description="Helical" evidence="2">
    <location>
        <begin position="662"/>
        <end position="681"/>
    </location>
</feature>
<dbReference type="Pfam" id="PF11915">
    <property type="entry name" value="DUF3433"/>
    <property type="match status" value="2"/>
</dbReference>
<dbReference type="Proteomes" id="UP001281614">
    <property type="component" value="Unassembled WGS sequence"/>
</dbReference>
<evidence type="ECO:0000313" key="3">
    <source>
        <dbReference type="EMBL" id="KAK2764827.1"/>
    </source>
</evidence>
<keyword evidence="2" id="KW-0812">Transmembrane</keyword>
<protein>
    <submittedName>
        <fullName evidence="3">Uncharacterized protein</fullName>
    </submittedName>
</protein>
<feature type="transmembrane region" description="Helical" evidence="2">
    <location>
        <begin position="191"/>
        <end position="213"/>
    </location>
</feature>
<evidence type="ECO:0000256" key="1">
    <source>
        <dbReference type="SAM" id="MobiDB-lite"/>
    </source>
</evidence>
<sequence length="1221" mass="135349">MPERPAQKMHNGVERIYEHPRRASATEDDHLMDHLLPSSETEMCPRPIESTSPAGNETTVKEDLDGAGHETAATATWQPKWLRSIVLGSFAAIFVFFAGALPLLLWYSERHHGILAARQSFVYIWRFGPTAVLTIIAAFWARVALQAMRYMPWIALHSGSLTLDKSMATLDYTSMLLPTVLIQSIRRKHHLLSLVTVTSMILMAQIALVPGLFNLAAVRVEHDAAIEILDSFDIETDFANISTIPKDSSAFYAATAIRDFDMAYPFGVNGLVAYQTFRSRGGESGASRGTAAEPLKAVVDGVFAGLQCLELKSYSSILGAKSFTYDMRPVYALDVELHFEGCDKVITAKQEYISVTGGLKPAHWQVDNSLSPDNFCSELPQKNRQFMYFAAQFGPSATNSSLPALKKAAALICAPSAWLSKVEVLDDGLSPNVTLLPNQKTTPIAANPWEMLRNAYAGSFNADGYQWTGSIAGPVSLDELRWVNKNVTDPIWYENDVLLNSTTSLLQTIFPFLGHYMLRQESGIESVGKRISTVDRLVVNRWICLSVTALFAISAAAVFTTILCHGRSQKTSAWRQDPATLFGSMLFLHEHMELFDQLAVFAPAQASVEWSQCKHSPLVLRRLVRALSGIFIVGVIAGLVVTQRMSASFDGLASIDDEGYTHLIWTSVPAMTMLSISLYMTSCNAAYRSLYTLWSLSVRPCSSEEMDFSLLDMVGVRALNRSIRLKCYAVTISQLITLACGLLTTFASVLFAGKRTLPRQEHVFFPQETWFGTPQHDMDMNTVVSRRESIGSLVMRQGEVSLNYPQNTYYDLIFPALGGMQDIDSSRTLSVNVTMPAAQLDSTFRKLSGDDYRVEVDVDEENTLFISQSATCPNGTIIEITYSLDHGRANSKGQVYLGQPVPSVDEVPDVQSYCGLTVNISDFSFTPQRNSTYLWGAYSNGTDFSDSISVYSCTYEWTEVTTKMHLIPIDGVLTIDPEIPPQPDQSTRKPWSHPFRIQYAAAYPETYFEGNVLADEFGVLMQPYGDFTFEDLVNASKEEDILRALRRNTAFTRAQIANFENRFAINASSPTGPPPAEGLPAVQATITTMGDYRLVQDATATYFLIGILSAVVLFNLWGFFPAALRWCGLSKNWVVEMNVKGLAPNEFNSFAALGSLMQDSNAWSQLPQGAELLSKDEIHGMLSNLVFRLGWFREDLDESEHFTIGVPGHGGFEFVDRKKSI</sequence>
<keyword evidence="2" id="KW-1133">Transmembrane helix</keyword>
<dbReference type="PANTHER" id="PTHR37544">
    <property type="entry name" value="SPRAY-RELATED"/>
    <property type="match status" value="1"/>
</dbReference>
<evidence type="ECO:0000256" key="2">
    <source>
        <dbReference type="SAM" id="Phobius"/>
    </source>
</evidence>
<proteinExistence type="predicted"/>
<evidence type="ECO:0000313" key="4">
    <source>
        <dbReference type="Proteomes" id="UP001281614"/>
    </source>
</evidence>
<reference evidence="3" key="1">
    <citation type="submission" date="2023-02" db="EMBL/GenBank/DDBJ databases">
        <title>Colletotrichum kahawae CIFC_Que2 genome sequencing and assembly.</title>
        <authorList>
            <person name="Baroncelli R."/>
        </authorList>
    </citation>
    <scope>NUCLEOTIDE SEQUENCE</scope>
    <source>
        <strain evidence="3">CIFC_Que2</strain>
    </source>
</reference>
<accession>A0AAE0D7W5</accession>
<name>A0AAE0D7W5_COLKA</name>
<feature type="transmembrane region" description="Helical" evidence="2">
    <location>
        <begin position="727"/>
        <end position="752"/>
    </location>
</feature>
<dbReference type="AlphaFoldDB" id="A0AAE0D7W5"/>
<feature type="transmembrane region" description="Helical" evidence="2">
    <location>
        <begin position="85"/>
        <end position="108"/>
    </location>
</feature>
<gene>
    <name evidence="3" type="ORF">CKAH01_15708</name>
</gene>
<feature type="compositionally biased region" description="Polar residues" evidence="1">
    <location>
        <begin position="49"/>
        <end position="58"/>
    </location>
</feature>
<keyword evidence="4" id="KW-1185">Reference proteome</keyword>
<dbReference type="EMBL" id="VYYT01000133">
    <property type="protein sequence ID" value="KAK2764827.1"/>
    <property type="molecule type" value="Genomic_DNA"/>
</dbReference>
<keyword evidence="2" id="KW-0472">Membrane</keyword>
<feature type="transmembrane region" description="Helical" evidence="2">
    <location>
        <begin position="120"/>
        <end position="141"/>
    </location>
</feature>